<dbReference type="Pfam" id="PF05437">
    <property type="entry name" value="AzlD"/>
    <property type="match status" value="1"/>
</dbReference>
<reference evidence="2 3" key="1">
    <citation type="submission" date="2017-01" db="EMBL/GenBank/DDBJ databases">
        <title>Bacillus phylogenomics.</title>
        <authorList>
            <person name="Dunlap C."/>
        </authorList>
    </citation>
    <scope>NUCLEOTIDE SEQUENCE [LARGE SCALE GENOMIC DNA]</scope>
    <source>
        <strain evidence="2 3">NRRL B-41282</strain>
    </source>
</reference>
<dbReference type="EMBL" id="MTJL01000016">
    <property type="protein sequence ID" value="OMI06070.1"/>
    <property type="molecule type" value="Genomic_DNA"/>
</dbReference>
<dbReference type="AlphaFoldDB" id="A0A1R1RW53"/>
<dbReference type="GeneID" id="92788961"/>
<evidence type="ECO:0000313" key="3">
    <source>
        <dbReference type="Proteomes" id="UP000187367"/>
    </source>
</evidence>
<gene>
    <name evidence="2" type="ORF">BW143_09020</name>
</gene>
<organism evidence="2 3">
    <name type="scientific">Bacillus swezeyi</name>
    <dbReference type="NCBI Taxonomy" id="1925020"/>
    <lineage>
        <taxon>Bacteria</taxon>
        <taxon>Bacillati</taxon>
        <taxon>Bacillota</taxon>
        <taxon>Bacilli</taxon>
        <taxon>Bacillales</taxon>
        <taxon>Bacillaceae</taxon>
        <taxon>Bacillus</taxon>
    </lineage>
</organism>
<feature type="transmembrane region" description="Helical" evidence="1">
    <location>
        <begin position="71"/>
        <end position="101"/>
    </location>
</feature>
<dbReference type="Proteomes" id="UP000187367">
    <property type="component" value="Unassembled WGS sequence"/>
</dbReference>
<feature type="transmembrane region" description="Helical" evidence="1">
    <location>
        <begin position="6"/>
        <end position="27"/>
    </location>
</feature>
<keyword evidence="3" id="KW-1185">Reference proteome</keyword>
<proteinExistence type="predicted"/>
<evidence type="ECO:0000313" key="2">
    <source>
        <dbReference type="EMBL" id="OMI06070.1"/>
    </source>
</evidence>
<evidence type="ECO:0000256" key="1">
    <source>
        <dbReference type="SAM" id="Phobius"/>
    </source>
</evidence>
<sequence>MFSPIIWMILGMAAVTYVPRMIPLVAFESLKLPGFLERVLKNVPYAVLGALIFPGVFFIQSGMLYGLAGALIAFLFSYLGASVIIVVTGTILTLAGAGLLFSL</sequence>
<protein>
    <submittedName>
        <fullName evidence="2">Branched-chain amino acid transporter</fullName>
    </submittedName>
</protein>
<keyword evidence="1" id="KW-0812">Transmembrane</keyword>
<name>A0A1R1RW53_9BACI</name>
<keyword evidence="1" id="KW-1133">Transmembrane helix</keyword>
<dbReference type="OrthoDB" id="9811308at2"/>
<feature type="transmembrane region" description="Helical" evidence="1">
    <location>
        <begin position="39"/>
        <end position="59"/>
    </location>
</feature>
<accession>A0A1R1RW53</accession>
<comment type="caution">
    <text evidence="2">The sequence shown here is derived from an EMBL/GenBank/DDBJ whole genome shotgun (WGS) entry which is preliminary data.</text>
</comment>
<dbReference type="InterPro" id="IPR008407">
    <property type="entry name" value="Brnchd-chn_aa_trnsp_AzlD"/>
</dbReference>
<accession>A0A1R1QN17</accession>
<keyword evidence="1" id="KW-0472">Membrane</keyword>
<dbReference type="RefSeq" id="WP_076761711.1">
    <property type="nucleotide sequence ID" value="NZ_CP133085.1"/>
</dbReference>